<keyword evidence="5" id="KW-0271">Exosome</keyword>
<protein>
    <recommendedName>
        <fullName evidence="9">Exosome complex component 10 homolog</fullName>
    </recommendedName>
</protein>
<dbReference type="GO" id="GO:0071035">
    <property type="term" value="P:nuclear polyadenylation-dependent rRNA catabolic process"/>
    <property type="evidence" value="ECO:0007669"/>
    <property type="project" value="TreeGrafter"/>
</dbReference>
<gene>
    <name evidence="11" type="ORF">MBJ925_LOCUS25922</name>
</gene>
<keyword evidence="3" id="KW-0540">Nuclease</keyword>
<dbReference type="InterPro" id="IPR002121">
    <property type="entry name" value="HRDC_dom"/>
</dbReference>
<dbReference type="InterPro" id="IPR002562">
    <property type="entry name" value="3'-5'_exonuclease_dom"/>
</dbReference>
<dbReference type="GO" id="GO:0000467">
    <property type="term" value="P:exonucleolytic trimming to generate mature 3'-end of 5.8S rRNA from tricistronic rRNA transcript (SSU-rRNA, 5.8S rRNA, LSU-rRNA)"/>
    <property type="evidence" value="ECO:0007669"/>
    <property type="project" value="InterPro"/>
</dbReference>
<dbReference type="Gene3D" id="3.30.420.10">
    <property type="entry name" value="Ribonuclease H-like superfamily/Ribonuclease H"/>
    <property type="match status" value="1"/>
</dbReference>
<evidence type="ECO:0000256" key="8">
    <source>
        <dbReference type="ARBA" id="ARBA00043957"/>
    </source>
</evidence>
<dbReference type="InterPro" id="IPR010997">
    <property type="entry name" value="HRDC-like_sf"/>
</dbReference>
<reference evidence="11" key="1">
    <citation type="submission" date="2021-02" db="EMBL/GenBank/DDBJ databases">
        <authorList>
            <person name="Nowell W R."/>
        </authorList>
    </citation>
    <scope>NUCLEOTIDE SEQUENCE</scope>
</reference>
<comment type="caution">
    <text evidence="11">The sequence shown here is derived from an EMBL/GenBank/DDBJ whole genome shotgun (WGS) entry which is preliminary data.</text>
</comment>
<keyword evidence="4" id="KW-0378">Hydrolase</keyword>
<dbReference type="GO" id="GO:0071037">
    <property type="term" value="P:nuclear polyadenylation-dependent snRNA catabolic process"/>
    <property type="evidence" value="ECO:0007669"/>
    <property type="project" value="TreeGrafter"/>
</dbReference>
<dbReference type="PANTHER" id="PTHR12124:SF47">
    <property type="entry name" value="EXOSOME COMPONENT 10"/>
    <property type="match status" value="1"/>
</dbReference>
<dbReference type="GO" id="GO:0071040">
    <property type="term" value="P:nuclear polyadenylation-dependent antisense transcript catabolic process"/>
    <property type="evidence" value="ECO:0007669"/>
    <property type="project" value="TreeGrafter"/>
</dbReference>
<dbReference type="SUPFAM" id="SSF53098">
    <property type="entry name" value="Ribonuclease H-like"/>
    <property type="match status" value="1"/>
</dbReference>
<dbReference type="GO" id="GO:0005730">
    <property type="term" value="C:nucleolus"/>
    <property type="evidence" value="ECO:0007669"/>
    <property type="project" value="TreeGrafter"/>
</dbReference>
<dbReference type="GO" id="GO:0071036">
    <property type="term" value="P:nuclear polyadenylation-dependent snoRNA catabolic process"/>
    <property type="evidence" value="ECO:0007669"/>
    <property type="project" value="TreeGrafter"/>
</dbReference>
<dbReference type="CDD" id="cd06147">
    <property type="entry name" value="Rrp6p_like_exo"/>
    <property type="match status" value="1"/>
</dbReference>
<dbReference type="SMART" id="SM00474">
    <property type="entry name" value="35EXOc"/>
    <property type="match status" value="1"/>
</dbReference>
<evidence type="ECO:0000256" key="3">
    <source>
        <dbReference type="ARBA" id="ARBA00022722"/>
    </source>
</evidence>
<dbReference type="SUPFAM" id="SSF47819">
    <property type="entry name" value="HRDC-like"/>
    <property type="match status" value="1"/>
</dbReference>
<evidence type="ECO:0000256" key="2">
    <source>
        <dbReference type="ARBA" id="ARBA00022552"/>
    </source>
</evidence>
<dbReference type="GO" id="GO:0071038">
    <property type="term" value="P:TRAMP-dependent tRNA surveillance pathway"/>
    <property type="evidence" value="ECO:0007669"/>
    <property type="project" value="TreeGrafter"/>
</dbReference>
<dbReference type="Gene3D" id="1.10.150.80">
    <property type="entry name" value="HRDC domain"/>
    <property type="match status" value="1"/>
</dbReference>
<dbReference type="Pfam" id="PF08066">
    <property type="entry name" value="PMC2NT"/>
    <property type="match status" value="1"/>
</dbReference>
<dbReference type="GO" id="GO:0071044">
    <property type="term" value="P:histone mRNA catabolic process"/>
    <property type="evidence" value="ECO:0007669"/>
    <property type="project" value="TreeGrafter"/>
</dbReference>
<dbReference type="GO" id="GO:0000175">
    <property type="term" value="F:3'-5'-RNA exonuclease activity"/>
    <property type="evidence" value="ECO:0007669"/>
    <property type="project" value="InterPro"/>
</dbReference>
<dbReference type="InterPro" id="IPR049559">
    <property type="entry name" value="Rrp6p-like_exo"/>
</dbReference>
<dbReference type="InterPro" id="IPR044876">
    <property type="entry name" value="HRDC_dom_sf"/>
</dbReference>
<dbReference type="GO" id="GO:0003727">
    <property type="term" value="F:single-stranded RNA binding"/>
    <property type="evidence" value="ECO:0007669"/>
    <property type="project" value="TreeGrafter"/>
</dbReference>
<dbReference type="Pfam" id="PF00570">
    <property type="entry name" value="HRDC"/>
    <property type="match status" value="1"/>
</dbReference>
<evidence type="ECO:0000256" key="5">
    <source>
        <dbReference type="ARBA" id="ARBA00022835"/>
    </source>
</evidence>
<dbReference type="GO" id="GO:0071039">
    <property type="term" value="P:nuclear polyadenylation-dependent CUT catabolic process"/>
    <property type="evidence" value="ECO:0007669"/>
    <property type="project" value="TreeGrafter"/>
</dbReference>
<organism evidence="11 12">
    <name type="scientific">Rotaria magnacalcarata</name>
    <dbReference type="NCBI Taxonomy" id="392030"/>
    <lineage>
        <taxon>Eukaryota</taxon>
        <taxon>Metazoa</taxon>
        <taxon>Spiralia</taxon>
        <taxon>Gnathifera</taxon>
        <taxon>Rotifera</taxon>
        <taxon>Eurotatoria</taxon>
        <taxon>Bdelloidea</taxon>
        <taxon>Philodinida</taxon>
        <taxon>Philodinidae</taxon>
        <taxon>Rotaria</taxon>
    </lineage>
</organism>
<name>A0A816VI37_9BILA</name>
<evidence type="ECO:0000313" key="12">
    <source>
        <dbReference type="Proteomes" id="UP000663824"/>
    </source>
</evidence>
<comment type="similarity">
    <text evidence="8">Belongs to the exosome component 10/RRP6 family.</text>
</comment>
<dbReference type="EMBL" id="CAJNRE010013768">
    <property type="protein sequence ID" value="CAF2121123.1"/>
    <property type="molecule type" value="Genomic_DNA"/>
</dbReference>
<evidence type="ECO:0000256" key="6">
    <source>
        <dbReference type="ARBA" id="ARBA00022839"/>
    </source>
</evidence>
<evidence type="ECO:0000256" key="9">
    <source>
        <dbReference type="ARBA" id="ARBA00070365"/>
    </source>
</evidence>
<keyword evidence="2" id="KW-0698">rRNA processing</keyword>
<comment type="subcellular location">
    <subcellularLocation>
        <location evidence="1">Nucleus</location>
    </subcellularLocation>
</comment>
<dbReference type="PANTHER" id="PTHR12124">
    <property type="entry name" value="POLYMYOSITIS/SCLERODERMA AUTOANTIGEN-RELATED"/>
    <property type="match status" value="1"/>
</dbReference>
<evidence type="ECO:0000256" key="7">
    <source>
        <dbReference type="ARBA" id="ARBA00023242"/>
    </source>
</evidence>
<dbReference type="SMART" id="SM00341">
    <property type="entry name" value="HRDC"/>
    <property type="match status" value="1"/>
</dbReference>
<evidence type="ECO:0000313" key="11">
    <source>
        <dbReference type="EMBL" id="CAF2121123.1"/>
    </source>
</evidence>
<proteinExistence type="inferred from homology"/>
<keyword evidence="7" id="KW-0539">Nucleus</keyword>
<dbReference type="AlphaFoldDB" id="A0A816VI37"/>
<evidence type="ECO:0000256" key="4">
    <source>
        <dbReference type="ARBA" id="ARBA00022801"/>
    </source>
</evidence>
<dbReference type="FunFam" id="3.30.420.10:FF:000059">
    <property type="entry name" value="Exosome complex exonuclease Rrp6"/>
    <property type="match status" value="1"/>
</dbReference>
<dbReference type="InterPro" id="IPR045092">
    <property type="entry name" value="Rrp6-like"/>
</dbReference>
<dbReference type="InterPro" id="IPR036397">
    <property type="entry name" value="RNaseH_sf"/>
</dbReference>
<dbReference type="PROSITE" id="PS50967">
    <property type="entry name" value="HRDC"/>
    <property type="match status" value="1"/>
</dbReference>
<keyword evidence="6" id="KW-0269">Exonuclease</keyword>
<dbReference type="GO" id="GO:0071051">
    <property type="term" value="P:poly(A)-dependent snoRNA 3'-end processing"/>
    <property type="evidence" value="ECO:0007669"/>
    <property type="project" value="TreeGrafter"/>
</dbReference>
<evidence type="ECO:0000256" key="1">
    <source>
        <dbReference type="ARBA" id="ARBA00004123"/>
    </source>
</evidence>
<sequence>MSSTNSTKFLDLFNNVDEYKQAMCAKVVDVIRTSNRLGMENFDRIMTIESCHDKINQLSERILHRIYQMKSHIQSSDWDQLDSDEKLEQLVDINDTLFERIASALDDADGLKQSSVSTVVRQVVIKPQLKFKHKIDNSTQIPFIPKILVIKPQLKFKHKIDNSTQIPFIPKIRNKPHAQIPLPMFMTQMNFESIDLDLLEKHPAILDHPYVNEITSFEPDEIVLKLGELHFPKTIEQTKCLFVDTIDTLKTMMDHIEIQSELAIDLEHHSYRSYQGFTCLMQISSRTEDFLIDTLALRDELSILNNVFTNPKVLKVFHGADWDVEWLQKDFGIYIVNMFDTHQAGKELNLPTLSLAYLLKTYCNIDASKQYQLADWRLRPLPKEYCRYAQEDTHYLLYIYDRLRNQLIESNKNNTEFLRSVYSKSKIICLRLYKKPIFDENTYKTLYLKAHKTNFNGSQLAALKLLYAWRDKIAREEDESTSYVLPDLLLIHLAELLPKDPQGIRACCKLVPELVEKNLEEIHRLLMQAIEKPLVDLNDVKSNFDECLQNTRSISSSNKHISTES</sequence>
<dbReference type="FunFam" id="1.10.150.80:FF:000001">
    <property type="entry name" value="Putative exosome component 10"/>
    <property type="match status" value="1"/>
</dbReference>
<accession>A0A816VI37</accession>
<dbReference type="InterPro" id="IPR012588">
    <property type="entry name" value="Exosome-assoc_fac_Rrp6_N"/>
</dbReference>
<dbReference type="GO" id="GO:0000176">
    <property type="term" value="C:nuclear exosome (RNase complex)"/>
    <property type="evidence" value="ECO:0007669"/>
    <property type="project" value="InterPro"/>
</dbReference>
<dbReference type="InterPro" id="IPR012337">
    <property type="entry name" value="RNaseH-like_sf"/>
</dbReference>
<evidence type="ECO:0000259" key="10">
    <source>
        <dbReference type="PROSITE" id="PS50967"/>
    </source>
</evidence>
<feature type="domain" description="HRDC" evidence="10">
    <location>
        <begin position="456"/>
        <end position="536"/>
    </location>
</feature>
<dbReference type="Pfam" id="PF01612">
    <property type="entry name" value="DNA_pol_A_exo1"/>
    <property type="match status" value="1"/>
</dbReference>
<dbReference type="GO" id="GO:0000166">
    <property type="term" value="F:nucleotide binding"/>
    <property type="evidence" value="ECO:0007669"/>
    <property type="project" value="InterPro"/>
</dbReference>
<dbReference type="Proteomes" id="UP000663824">
    <property type="component" value="Unassembled WGS sequence"/>
</dbReference>